<dbReference type="InterPro" id="IPR045276">
    <property type="entry name" value="YbiO_bact"/>
</dbReference>
<keyword evidence="4 7" id="KW-0812">Transmembrane</keyword>
<evidence type="ECO:0000256" key="4">
    <source>
        <dbReference type="ARBA" id="ARBA00022692"/>
    </source>
</evidence>
<protein>
    <submittedName>
        <fullName evidence="10">Mechanosensitive ion channel protein MscS</fullName>
    </submittedName>
</protein>
<dbReference type="Pfam" id="PF21088">
    <property type="entry name" value="MS_channel_1st"/>
    <property type="match status" value="1"/>
</dbReference>
<feature type="transmembrane region" description="Helical" evidence="7">
    <location>
        <begin position="20"/>
        <end position="40"/>
    </location>
</feature>
<keyword evidence="6 7" id="KW-0472">Membrane</keyword>
<dbReference type="HOGENOM" id="CLU_037945_8_0_4"/>
<dbReference type="InterPro" id="IPR010920">
    <property type="entry name" value="LSM_dom_sf"/>
</dbReference>
<evidence type="ECO:0000256" key="5">
    <source>
        <dbReference type="ARBA" id="ARBA00022989"/>
    </source>
</evidence>
<organism evidence="10 11">
    <name type="scientific">Candidatus Methylopumilus planktonicus</name>
    <dbReference type="NCBI Taxonomy" id="1581557"/>
    <lineage>
        <taxon>Bacteria</taxon>
        <taxon>Pseudomonadati</taxon>
        <taxon>Pseudomonadota</taxon>
        <taxon>Betaproteobacteria</taxon>
        <taxon>Nitrosomonadales</taxon>
        <taxon>Methylophilaceae</taxon>
        <taxon>Candidatus Methylopumilus</taxon>
    </lineage>
</organism>
<dbReference type="SUPFAM" id="SSF50182">
    <property type="entry name" value="Sm-like ribonucleoproteins"/>
    <property type="match status" value="1"/>
</dbReference>
<accession>A0A0D6EUZ0</accession>
<dbReference type="PANTHER" id="PTHR30460:SF0">
    <property type="entry name" value="MODERATE CONDUCTANCE MECHANOSENSITIVE CHANNEL YBIO"/>
    <property type="match status" value="1"/>
</dbReference>
<dbReference type="Gene3D" id="3.30.70.100">
    <property type="match status" value="1"/>
</dbReference>
<evidence type="ECO:0000256" key="7">
    <source>
        <dbReference type="SAM" id="Phobius"/>
    </source>
</evidence>
<dbReference type="STRING" id="1581557.BN1208_0537"/>
<feature type="domain" description="Mechanosensitive ion channel transmembrane helices 2/3" evidence="9">
    <location>
        <begin position="74"/>
        <end position="114"/>
    </location>
</feature>
<keyword evidence="3" id="KW-1003">Cell membrane</keyword>
<evidence type="ECO:0000256" key="3">
    <source>
        <dbReference type="ARBA" id="ARBA00022475"/>
    </source>
</evidence>
<dbReference type="InterPro" id="IPR011066">
    <property type="entry name" value="MscS_channel_C_sf"/>
</dbReference>
<dbReference type="InterPro" id="IPR023408">
    <property type="entry name" value="MscS_beta-dom_sf"/>
</dbReference>
<dbReference type="AlphaFoldDB" id="A0A0D6EUZ0"/>
<dbReference type="OrthoDB" id="6500477at2"/>
<dbReference type="SUPFAM" id="SSF82861">
    <property type="entry name" value="Mechanosensitive channel protein MscS (YggB), transmembrane region"/>
    <property type="match status" value="1"/>
</dbReference>
<evidence type="ECO:0000256" key="2">
    <source>
        <dbReference type="ARBA" id="ARBA00008017"/>
    </source>
</evidence>
<keyword evidence="11" id="KW-1185">Reference proteome</keyword>
<reference evidence="11" key="1">
    <citation type="submission" date="2014-12" db="EMBL/GenBank/DDBJ databases">
        <authorList>
            <person name="Salcher M.M."/>
        </authorList>
    </citation>
    <scope>NUCLEOTIDE SEQUENCE [LARGE SCALE GENOMIC DNA]</scope>
    <source>
        <strain evidence="11">MMS-10A-171</strain>
    </source>
</reference>
<feature type="transmembrane region" description="Helical" evidence="7">
    <location>
        <begin position="70"/>
        <end position="89"/>
    </location>
</feature>
<evidence type="ECO:0000313" key="11">
    <source>
        <dbReference type="Proteomes" id="UP000064007"/>
    </source>
</evidence>
<evidence type="ECO:0000256" key="1">
    <source>
        <dbReference type="ARBA" id="ARBA00004651"/>
    </source>
</evidence>
<keyword evidence="5 7" id="KW-1133">Transmembrane helix</keyword>
<feature type="domain" description="Mechanosensitive ion channel MscS" evidence="8">
    <location>
        <begin position="116"/>
        <end position="178"/>
    </location>
</feature>
<dbReference type="EMBL" id="LN827929">
    <property type="protein sequence ID" value="CEZ19427.1"/>
    <property type="molecule type" value="Genomic_DNA"/>
</dbReference>
<dbReference type="Gene3D" id="2.30.30.60">
    <property type="match status" value="1"/>
</dbReference>
<feature type="transmembrane region" description="Helical" evidence="7">
    <location>
        <begin position="95"/>
        <end position="117"/>
    </location>
</feature>
<evidence type="ECO:0000313" key="10">
    <source>
        <dbReference type="EMBL" id="CEZ19427.1"/>
    </source>
</evidence>
<dbReference type="RefSeq" id="WP_046487671.1">
    <property type="nucleotide sequence ID" value="NZ_LN827929.1"/>
</dbReference>
<dbReference type="Proteomes" id="UP000064007">
    <property type="component" value="Chromosome 1"/>
</dbReference>
<dbReference type="InterPro" id="IPR049142">
    <property type="entry name" value="MS_channel_1st"/>
</dbReference>
<comment type="subcellular location">
    <subcellularLocation>
        <location evidence="1">Cell membrane</location>
        <topology evidence="1">Multi-pass membrane protein</topology>
    </subcellularLocation>
</comment>
<gene>
    <name evidence="10" type="ORF">BN1208_0537</name>
</gene>
<evidence type="ECO:0000256" key="6">
    <source>
        <dbReference type="ARBA" id="ARBA00023136"/>
    </source>
</evidence>
<sequence>MELQFLDSIEILAHRLGTSMTSLFKITAIIVIALILTNLIRRAINLFSYEIAKNSSGRDAATRVNTLSRVFRYIASVTVYLIAFMLILSELKINIAPILGAAGIVGIAIGFGAQSLVKDYVGGLFILIEDQIRQGDTIKVEGYEGTVEEITLRYVRLRDYDGFVHFIPNGQIRIVTNMGRDFSYATFDITLGYEVNLDKAIKLMQEASEKLRKSLTYKTIVLSDIEISGIDRLNESNLVIKARIKTQAMEHSNIKREYLRLMKLAFQKAKIKPPYAQIVIHRSR</sequence>
<dbReference type="Pfam" id="PF00924">
    <property type="entry name" value="MS_channel_2nd"/>
    <property type="match status" value="1"/>
</dbReference>
<comment type="similarity">
    <text evidence="2">Belongs to the MscS (TC 1.A.23) family.</text>
</comment>
<dbReference type="InterPro" id="IPR006685">
    <property type="entry name" value="MscS_channel_2nd"/>
</dbReference>
<name>A0A0D6EUZ0_9PROT</name>
<dbReference type="GO" id="GO:0005886">
    <property type="term" value="C:plasma membrane"/>
    <property type="evidence" value="ECO:0007669"/>
    <property type="project" value="UniProtKB-SubCell"/>
</dbReference>
<dbReference type="SUPFAM" id="SSF82689">
    <property type="entry name" value="Mechanosensitive channel protein MscS (YggB), C-terminal domain"/>
    <property type="match status" value="1"/>
</dbReference>
<dbReference type="GO" id="GO:0008381">
    <property type="term" value="F:mechanosensitive monoatomic ion channel activity"/>
    <property type="evidence" value="ECO:0007669"/>
    <property type="project" value="InterPro"/>
</dbReference>
<dbReference type="PANTHER" id="PTHR30460">
    <property type="entry name" value="MODERATE CONDUCTANCE MECHANOSENSITIVE CHANNEL YBIO"/>
    <property type="match status" value="1"/>
</dbReference>
<evidence type="ECO:0000259" key="8">
    <source>
        <dbReference type="Pfam" id="PF00924"/>
    </source>
</evidence>
<evidence type="ECO:0000259" key="9">
    <source>
        <dbReference type="Pfam" id="PF21088"/>
    </source>
</evidence>
<proteinExistence type="inferred from homology"/>
<dbReference type="KEGG" id="mbat:BN1208_0537"/>
<dbReference type="InterPro" id="IPR011014">
    <property type="entry name" value="MscS_channel_TM-2"/>
</dbReference>
<dbReference type="Gene3D" id="1.10.287.1260">
    <property type="match status" value="1"/>
</dbReference>